<dbReference type="Pfam" id="PF13715">
    <property type="entry name" value="CarbopepD_reg_2"/>
    <property type="match status" value="1"/>
</dbReference>
<dbReference type="SUPFAM" id="SSF56935">
    <property type="entry name" value="Porins"/>
    <property type="match status" value="1"/>
</dbReference>
<evidence type="ECO:0000256" key="4">
    <source>
        <dbReference type="ARBA" id="ARBA00022692"/>
    </source>
</evidence>
<evidence type="ECO:0000256" key="1">
    <source>
        <dbReference type="ARBA" id="ARBA00004571"/>
    </source>
</evidence>
<comment type="caution">
    <text evidence="10">The sequence shown here is derived from an EMBL/GenBank/DDBJ whole genome shotgun (WGS) entry which is preliminary data.</text>
</comment>
<dbReference type="NCBIfam" id="TIGR04056">
    <property type="entry name" value="OMP_RagA_SusC"/>
    <property type="match status" value="1"/>
</dbReference>
<dbReference type="GO" id="GO:0009279">
    <property type="term" value="C:cell outer membrane"/>
    <property type="evidence" value="ECO:0007669"/>
    <property type="project" value="UniProtKB-SubCell"/>
</dbReference>
<evidence type="ECO:0000256" key="7">
    <source>
        <dbReference type="ARBA" id="ARBA00023237"/>
    </source>
</evidence>
<dbReference type="PROSITE" id="PS52016">
    <property type="entry name" value="TONB_DEPENDENT_REC_3"/>
    <property type="match status" value="1"/>
</dbReference>
<evidence type="ECO:0000256" key="2">
    <source>
        <dbReference type="ARBA" id="ARBA00022448"/>
    </source>
</evidence>
<dbReference type="AlphaFoldDB" id="A0AAP2GUG5"/>
<keyword evidence="6 8" id="KW-0472">Membrane</keyword>
<dbReference type="PANTHER" id="PTHR30069:SF29">
    <property type="entry name" value="HEMOGLOBIN AND HEMOGLOBIN-HAPTOGLOBIN-BINDING PROTEIN 1-RELATED"/>
    <property type="match status" value="1"/>
</dbReference>
<keyword evidence="5" id="KW-0732">Signal</keyword>
<accession>A0AAP2GUG5</accession>
<dbReference type="Gene3D" id="2.170.130.10">
    <property type="entry name" value="TonB-dependent receptor, plug domain"/>
    <property type="match status" value="1"/>
</dbReference>
<reference evidence="10 11" key="1">
    <citation type="submission" date="2021-05" db="EMBL/GenBank/DDBJ databases">
        <title>A Polyphasic approach of four new species of the genus Ohtaekwangia: Ohtaekwangia histidinii sp. nov., Ohtaekwangia cretensis sp. nov., Ohtaekwangia indiensis sp. nov., Ohtaekwangia reichenbachii sp. nov. from diverse environment.</title>
        <authorList>
            <person name="Octaviana S."/>
        </authorList>
    </citation>
    <scope>NUCLEOTIDE SEQUENCE [LARGE SCALE GENOMIC DNA]</scope>
    <source>
        <strain evidence="10 11">PWU5</strain>
    </source>
</reference>
<keyword evidence="4 8" id="KW-0812">Transmembrane</keyword>
<dbReference type="PANTHER" id="PTHR30069">
    <property type="entry name" value="TONB-DEPENDENT OUTER MEMBRANE RECEPTOR"/>
    <property type="match status" value="1"/>
</dbReference>
<sequence>MLTMAALPAFAQTVTGRVTSASDNSALPGVSVMLKGTSWGTATDSDGKFSIELSGGTGTLVVSFIGYASQEISVENRTSIDVVLEEDISQLGEVVITGFGEKKEVARIPYAIQEVKGSDLVRANNGNVINALQGKVAGVQIDQGTGGPMSSSRIRIRGNASLGTNSNPLFVIDGVLIRPTPSGADSWGAAQDNGNIMKNINPDNIESMTVLKGSAASALYGSEALNGVIIITTKKGSTKKGVGITYNHTSSFETAYKYLDVQNEFGGGYQTEFNKGGDGVEQVQDGDFKFYNYGPKLDGRTVRDLDGRMVSWKANDPLSFFETGQYTNHNVVLEGATEKSTARASYSNLRNTTVMPSGTEMLRNNFNIRATHKISEIFDIDVSADYTQNDISNPIRQGGNFNPVFRFVYYRPRQLDIDYWMNNYIDPINGGAKTGAADPYGLSSGFLWDTFQDNVKRTETVFRGNIDLNTHIRPWLTLMVRGNLQDEGYQDERSRLGTGAQFAGGLYNVVTSTTRQYRVQSLLTASKQLGQNFLLNATIGAEVHKTNGGRYYKAFTRASNGANESPSLRVPGEFSLANSSNGIGIETKMNPSRLRNGIYVYGDLTYKEQLTLTYSFRQDYSSTLVYSNGSGDASYYYPAVGMAWTFTETFKNLPSFVTFGKLRANYGKTGGDTDAWTINETGSYMIRPEYIGPNGTVNYADFRDNVLANANLKNKEASEIEIGADLRFLQNRIGLDIAYYDKRSKNEIFNLKASPESGVSDRVVNGGEIQNKGIELILRGTPVKTSDWEWNTSINFTRNRNNIISLPDGVASQQLSLAFGNDVYSMAKPGRQYGVIATPYAYATYQAKDGEGNPIASPSNGKKVLGVASNGSTGYTFLRSGSYGQGDKELGTSMEKYLWSNINTVSYKNFTLNVQVDAKIGGLMASATHQYGTSNGSLSNSLFGRDLDHGGVEYVDADGITRYDGIIPDGVMADGIKADNDPNIDLGGMSYAEAVENGYLKPVPAIYYYENLTQWSSGIREYSVFENSWVSLREISLGYNVPASFASKLKMQTLRLNLTARNVAYLYRTAKSDINPEGLKSSNAGEFAEFGGMPFTRQWGVSVTAGF</sequence>
<dbReference type="InterPro" id="IPR037066">
    <property type="entry name" value="Plug_dom_sf"/>
</dbReference>
<proteinExistence type="inferred from homology"/>
<dbReference type="NCBIfam" id="TIGR04057">
    <property type="entry name" value="SusC_RagA_signa"/>
    <property type="match status" value="1"/>
</dbReference>
<dbReference type="Proteomes" id="UP001319080">
    <property type="component" value="Unassembled WGS sequence"/>
</dbReference>
<keyword evidence="7 8" id="KW-0998">Cell outer membrane</keyword>
<dbReference type="InterPro" id="IPR008969">
    <property type="entry name" value="CarboxyPept-like_regulatory"/>
</dbReference>
<evidence type="ECO:0000256" key="3">
    <source>
        <dbReference type="ARBA" id="ARBA00022452"/>
    </source>
</evidence>
<dbReference type="InterPro" id="IPR023997">
    <property type="entry name" value="TonB-dep_OMP_SusC/RagA_CS"/>
</dbReference>
<dbReference type="GO" id="GO:0015344">
    <property type="term" value="F:siderophore uptake transmembrane transporter activity"/>
    <property type="evidence" value="ECO:0007669"/>
    <property type="project" value="TreeGrafter"/>
</dbReference>
<gene>
    <name evidence="10" type="ORF">KK062_14900</name>
</gene>
<evidence type="ECO:0000256" key="8">
    <source>
        <dbReference type="PROSITE-ProRule" id="PRU01360"/>
    </source>
</evidence>
<keyword evidence="11" id="KW-1185">Reference proteome</keyword>
<dbReference type="SUPFAM" id="SSF49464">
    <property type="entry name" value="Carboxypeptidase regulatory domain-like"/>
    <property type="match status" value="1"/>
</dbReference>
<dbReference type="InterPro" id="IPR039426">
    <property type="entry name" value="TonB-dep_rcpt-like"/>
</dbReference>
<dbReference type="GO" id="GO:0044718">
    <property type="term" value="P:siderophore transmembrane transport"/>
    <property type="evidence" value="ECO:0007669"/>
    <property type="project" value="TreeGrafter"/>
</dbReference>
<keyword evidence="2 8" id="KW-0813">Transport</keyword>
<evidence type="ECO:0000256" key="5">
    <source>
        <dbReference type="ARBA" id="ARBA00022729"/>
    </source>
</evidence>
<dbReference type="InterPro" id="IPR012910">
    <property type="entry name" value="Plug_dom"/>
</dbReference>
<protein>
    <submittedName>
        <fullName evidence="10">SusC/RagA family TonB-linked outer membrane protein</fullName>
    </submittedName>
</protein>
<evidence type="ECO:0000256" key="6">
    <source>
        <dbReference type="ARBA" id="ARBA00023136"/>
    </source>
</evidence>
<dbReference type="Pfam" id="PF07715">
    <property type="entry name" value="Plug"/>
    <property type="match status" value="1"/>
</dbReference>
<feature type="domain" description="TonB-dependent receptor plug" evidence="9">
    <location>
        <begin position="106"/>
        <end position="228"/>
    </location>
</feature>
<comment type="similarity">
    <text evidence="8">Belongs to the TonB-dependent receptor family.</text>
</comment>
<comment type="subcellular location">
    <subcellularLocation>
        <location evidence="1 8">Cell outer membrane</location>
        <topology evidence="1 8">Multi-pass membrane protein</topology>
    </subcellularLocation>
</comment>
<evidence type="ECO:0000259" key="9">
    <source>
        <dbReference type="Pfam" id="PF07715"/>
    </source>
</evidence>
<dbReference type="EMBL" id="JAHESE010000014">
    <property type="protein sequence ID" value="MBT1709528.1"/>
    <property type="molecule type" value="Genomic_DNA"/>
</dbReference>
<evidence type="ECO:0000313" key="11">
    <source>
        <dbReference type="Proteomes" id="UP001319080"/>
    </source>
</evidence>
<name>A0AAP2GUG5_9BACT</name>
<organism evidence="10 11">
    <name type="scientific">Dawidia cretensis</name>
    <dbReference type="NCBI Taxonomy" id="2782350"/>
    <lineage>
        <taxon>Bacteria</taxon>
        <taxon>Pseudomonadati</taxon>
        <taxon>Bacteroidota</taxon>
        <taxon>Cytophagia</taxon>
        <taxon>Cytophagales</taxon>
        <taxon>Chryseotaleaceae</taxon>
        <taxon>Dawidia</taxon>
    </lineage>
</organism>
<dbReference type="InterPro" id="IPR023996">
    <property type="entry name" value="TonB-dep_OMP_SusC/RagA"/>
</dbReference>
<keyword evidence="3 8" id="KW-1134">Transmembrane beta strand</keyword>
<evidence type="ECO:0000313" key="10">
    <source>
        <dbReference type="EMBL" id="MBT1709528.1"/>
    </source>
</evidence>
<dbReference type="Gene3D" id="2.60.40.1120">
    <property type="entry name" value="Carboxypeptidase-like, regulatory domain"/>
    <property type="match status" value="1"/>
</dbReference>
<dbReference type="Gene3D" id="2.40.170.20">
    <property type="entry name" value="TonB-dependent receptor, beta-barrel domain"/>
    <property type="match status" value="1"/>
</dbReference>
<dbReference type="InterPro" id="IPR036942">
    <property type="entry name" value="Beta-barrel_TonB_sf"/>
</dbReference>